<evidence type="ECO:0000313" key="2">
    <source>
        <dbReference type="EMBL" id="MBY3590564.1"/>
    </source>
</evidence>
<dbReference type="InterPro" id="IPR050523">
    <property type="entry name" value="AKR_Detox_Biosynth"/>
</dbReference>
<dbReference type="RefSeq" id="WP_221093652.1">
    <property type="nucleotide sequence ID" value="NZ_JABDWX010000001.1"/>
</dbReference>
<accession>A0ABS7LGJ0</accession>
<reference evidence="2 3" key="1">
    <citation type="submission" date="2020-06" db="EMBL/GenBank/DDBJ databases">
        <title>Global-level population genomics: horizontal gene transfer, symbiosis and evolution in Rhizobia.</title>
        <authorList>
            <person name="Gai Y."/>
        </authorList>
    </citation>
    <scope>NUCLEOTIDE SEQUENCE [LARGE SCALE GENOMIC DNA]</scope>
    <source>
        <strain evidence="2 3">PLR6_1b</strain>
    </source>
</reference>
<dbReference type="InterPro" id="IPR036812">
    <property type="entry name" value="NAD(P)_OxRdtase_dom_sf"/>
</dbReference>
<dbReference type="InterPro" id="IPR023210">
    <property type="entry name" value="NADP_OxRdtase_dom"/>
</dbReference>
<comment type="caution">
    <text evidence="2">The sequence shown here is derived from an EMBL/GenBank/DDBJ whole genome shotgun (WGS) entry which is preliminary data.</text>
</comment>
<dbReference type="Gene3D" id="3.20.20.100">
    <property type="entry name" value="NADP-dependent oxidoreductase domain"/>
    <property type="match status" value="1"/>
</dbReference>
<dbReference type="SUPFAM" id="SSF51430">
    <property type="entry name" value="NAD(P)-linked oxidoreductase"/>
    <property type="match status" value="1"/>
</dbReference>
<dbReference type="PANTHER" id="PTHR43364:SF6">
    <property type="entry name" value="OXIDOREDUCTASE-RELATED"/>
    <property type="match status" value="1"/>
</dbReference>
<evidence type="ECO:0000313" key="3">
    <source>
        <dbReference type="Proteomes" id="UP000720124"/>
    </source>
</evidence>
<dbReference type="PRINTS" id="PR00069">
    <property type="entry name" value="ALDKETRDTASE"/>
</dbReference>
<evidence type="ECO:0000259" key="1">
    <source>
        <dbReference type="Pfam" id="PF00248"/>
    </source>
</evidence>
<dbReference type="Proteomes" id="UP000720124">
    <property type="component" value="Unassembled WGS sequence"/>
</dbReference>
<organism evidence="2 3">
    <name type="scientific">Rhizobium bangladeshense</name>
    <dbReference type="NCBI Taxonomy" id="1138189"/>
    <lineage>
        <taxon>Bacteria</taxon>
        <taxon>Pseudomonadati</taxon>
        <taxon>Pseudomonadota</taxon>
        <taxon>Alphaproteobacteria</taxon>
        <taxon>Hyphomicrobiales</taxon>
        <taxon>Rhizobiaceae</taxon>
        <taxon>Rhizobium/Agrobacterium group</taxon>
        <taxon>Rhizobium</taxon>
    </lineage>
</organism>
<dbReference type="CDD" id="cd19081">
    <property type="entry name" value="AKR_AKR9C1"/>
    <property type="match status" value="1"/>
</dbReference>
<dbReference type="PANTHER" id="PTHR43364">
    <property type="entry name" value="NADH-SPECIFIC METHYLGLYOXAL REDUCTASE-RELATED"/>
    <property type="match status" value="1"/>
</dbReference>
<keyword evidence="3" id="KW-1185">Reference proteome</keyword>
<protein>
    <submittedName>
        <fullName evidence="2">Aldo/keto reductase</fullName>
    </submittedName>
</protein>
<dbReference type="Pfam" id="PF00248">
    <property type="entry name" value="Aldo_ket_red"/>
    <property type="match status" value="1"/>
</dbReference>
<feature type="domain" description="NADP-dependent oxidoreductase" evidence="1">
    <location>
        <begin position="15"/>
        <end position="313"/>
    </location>
</feature>
<proteinExistence type="predicted"/>
<gene>
    <name evidence="2" type="ORF">HJA87_11800</name>
</gene>
<dbReference type="EMBL" id="JABTXI010000003">
    <property type="protein sequence ID" value="MBY3590564.1"/>
    <property type="molecule type" value="Genomic_DNA"/>
</dbReference>
<sequence>MEMRRLGKTGLSVAPIVIGGNVFGWTADEKTSFAILDAFFDAGLNTIDTADVYSAWVPGNKGGDSEEIIGRWLKQARISREMAVIVTKVGSDMGQGRTLKESYILTAVEASLRRLQTDYIDLYLSHWPDADTPDEETLGAYAKLKQQGKIRAIGCSNYDADLLQASFDAAEKAGLPRYDVLQPEYNLHQRASFEGPLADLCVREDIGVITYFSLAAGFLTGKYRSKADTQGRAREGRVTQYLDAKGLRILAALDRVAAETGAKPAEISLAWLSRKRGVTAPIASATSLSQLESLVKSATLSLSSEAMALLDEAGAERRES</sequence>
<name>A0ABS7LGJ0_9HYPH</name>
<dbReference type="InterPro" id="IPR020471">
    <property type="entry name" value="AKR"/>
</dbReference>